<protein>
    <submittedName>
        <fullName evidence="1">Uncharacterized protein</fullName>
    </submittedName>
</protein>
<dbReference type="Proteomes" id="UP000391834">
    <property type="component" value="Unassembled WGS sequence"/>
</dbReference>
<gene>
    <name evidence="1" type="ORF">PbJCM13498_35760</name>
</gene>
<dbReference type="EMBL" id="BLAX01000001">
    <property type="protein sequence ID" value="GET34713.1"/>
    <property type="molecule type" value="Genomic_DNA"/>
</dbReference>
<organism evidence="1 2">
    <name type="scientific">Prolixibacter bellariivorans</name>
    <dbReference type="NCBI Taxonomy" id="314319"/>
    <lineage>
        <taxon>Bacteria</taxon>
        <taxon>Pseudomonadati</taxon>
        <taxon>Bacteroidota</taxon>
        <taxon>Bacteroidia</taxon>
        <taxon>Marinilabiliales</taxon>
        <taxon>Prolixibacteraceae</taxon>
        <taxon>Prolixibacter</taxon>
    </lineage>
</organism>
<name>A0A5M4B4E3_9BACT</name>
<evidence type="ECO:0000313" key="2">
    <source>
        <dbReference type="Proteomes" id="UP000391834"/>
    </source>
</evidence>
<sequence>MGENPSIPATTTGKIRIKRMDENNCMYQRFLFIIGTKAGPFKRTKDNIFNGIQNGEWEKG</sequence>
<proteinExistence type="predicted"/>
<comment type="caution">
    <text evidence="1">The sequence shown here is derived from an EMBL/GenBank/DDBJ whole genome shotgun (WGS) entry which is preliminary data.</text>
</comment>
<keyword evidence="2" id="KW-1185">Reference proteome</keyword>
<accession>A0A5M4B4E3</accession>
<evidence type="ECO:0000313" key="1">
    <source>
        <dbReference type="EMBL" id="GET34713.1"/>
    </source>
</evidence>
<reference evidence="1 2" key="1">
    <citation type="submission" date="2019-10" db="EMBL/GenBank/DDBJ databases">
        <title>Prolixibacter strains distinguished by the presence of nitrate reductase genes were adept at nitrate-dependent anaerobic corrosion of metallic iron and carbon steel.</title>
        <authorList>
            <person name="Iino T."/>
            <person name="Shono N."/>
            <person name="Ito K."/>
            <person name="Nakamura R."/>
            <person name="Sueoka K."/>
            <person name="Harayama S."/>
            <person name="Ohkuma M."/>
        </authorList>
    </citation>
    <scope>NUCLEOTIDE SEQUENCE [LARGE SCALE GENOMIC DNA]</scope>
    <source>
        <strain evidence="1 2">JCM 13498</strain>
    </source>
</reference>
<dbReference type="AlphaFoldDB" id="A0A5M4B4E3"/>